<evidence type="ECO:0000313" key="4">
    <source>
        <dbReference type="EMBL" id="NXH33299.1"/>
    </source>
</evidence>
<dbReference type="Pfam" id="PF00098">
    <property type="entry name" value="zf-CCHC"/>
    <property type="match status" value="1"/>
</dbReference>
<protein>
    <submittedName>
        <fullName evidence="4">GAK5 protein</fullName>
    </submittedName>
</protein>
<dbReference type="PANTHER" id="PTHR40389:SF2">
    <property type="entry name" value="ENDOGENOUS RETROVIRUS GROUP K MEMBER 24 GAG POLYPROTEIN-RELATED"/>
    <property type="match status" value="1"/>
</dbReference>
<dbReference type="InterPro" id="IPR001878">
    <property type="entry name" value="Znf_CCHC"/>
</dbReference>
<dbReference type="InterPro" id="IPR008916">
    <property type="entry name" value="Retrov_capsid_C"/>
</dbReference>
<dbReference type="SUPFAM" id="SSF57756">
    <property type="entry name" value="Retrovirus zinc finger-like domains"/>
    <property type="match status" value="1"/>
</dbReference>
<keyword evidence="2" id="KW-0862">Zinc</keyword>
<sequence length="74" mass="7941">ENLDCQKVLRPLKNPTIVEMVEACNCIGTVEHKYEAMAAAFAALKVAPDPMGQTCFGCGKPGHLKKDCYASKGV</sequence>
<dbReference type="GO" id="GO:0003676">
    <property type="term" value="F:nucleic acid binding"/>
    <property type="evidence" value="ECO:0007669"/>
    <property type="project" value="InterPro"/>
</dbReference>
<organism evidence="4 5">
    <name type="scientific">Myiagra hebetior</name>
    <dbReference type="NCBI Taxonomy" id="381031"/>
    <lineage>
        <taxon>Eukaryota</taxon>
        <taxon>Metazoa</taxon>
        <taxon>Chordata</taxon>
        <taxon>Craniata</taxon>
        <taxon>Vertebrata</taxon>
        <taxon>Euteleostomi</taxon>
        <taxon>Archelosauria</taxon>
        <taxon>Archosauria</taxon>
        <taxon>Dinosauria</taxon>
        <taxon>Saurischia</taxon>
        <taxon>Theropoda</taxon>
        <taxon>Coelurosauria</taxon>
        <taxon>Aves</taxon>
        <taxon>Neognathae</taxon>
        <taxon>Neoaves</taxon>
        <taxon>Telluraves</taxon>
        <taxon>Australaves</taxon>
        <taxon>Passeriformes</taxon>
        <taxon>Corvoidea</taxon>
        <taxon>Monarchidae</taxon>
        <taxon>Myiagra</taxon>
    </lineage>
</organism>
<proteinExistence type="predicted"/>
<evidence type="ECO:0000259" key="3">
    <source>
        <dbReference type="PROSITE" id="PS50158"/>
    </source>
</evidence>
<dbReference type="PANTHER" id="PTHR40389">
    <property type="entry name" value="ENDOGENOUS RETROVIRUS GROUP K MEMBER 24 GAG POLYPROTEIN-RELATED"/>
    <property type="match status" value="1"/>
</dbReference>
<keyword evidence="2" id="KW-0863">Zinc-finger</keyword>
<dbReference type="InterPro" id="IPR050195">
    <property type="entry name" value="Primate_lentivir_Gag_pol-like"/>
</dbReference>
<dbReference type="PROSITE" id="PS50158">
    <property type="entry name" value="ZF_CCHC"/>
    <property type="match status" value="1"/>
</dbReference>
<accession>A0A7K9J4X0</accession>
<dbReference type="InterPro" id="IPR036875">
    <property type="entry name" value="Znf_CCHC_sf"/>
</dbReference>
<dbReference type="Gene3D" id="4.10.60.10">
    <property type="entry name" value="Zinc finger, CCHC-type"/>
    <property type="match status" value="1"/>
</dbReference>
<keyword evidence="1" id="KW-0519">Myristate</keyword>
<gene>
    <name evidence="4" type="primary">Ervk5_1</name>
    <name evidence="4" type="ORF">MYIHEB_R16000</name>
</gene>
<dbReference type="Gene3D" id="1.10.1200.30">
    <property type="match status" value="1"/>
</dbReference>
<feature type="domain" description="CCHC-type" evidence="3">
    <location>
        <begin position="55"/>
        <end position="68"/>
    </location>
</feature>
<evidence type="ECO:0000256" key="2">
    <source>
        <dbReference type="PROSITE-ProRule" id="PRU00047"/>
    </source>
</evidence>
<reference evidence="4 5" key="1">
    <citation type="submission" date="2019-09" db="EMBL/GenBank/DDBJ databases">
        <title>Bird 10,000 Genomes (B10K) Project - Family phase.</title>
        <authorList>
            <person name="Zhang G."/>
        </authorList>
    </citation>
    <scope>NUCLEOTIDE SEQUENCE [LARGE SCALE GENOMIC DNA]</scope>
    <source>
        <strain evidence="4">B10K-DU-001-33</strain>
        <tissue evidence="4">Muscle</tissue>
    </source>
</reference>
<dbReference type="SMART" id="SM00343">
    <property type="entry name" value="ZnF_C2HC"/>
    <property type="match status" value="1"/>
</dbReference>
<keyword evidence="1" id="KW-0449">Lipoprotein</keyword>
<evidence type="ECO:0000256" key="1">
    <source>
        <dbReference type="ARBA" id="ARBA00022707"/>
    </source>
</evidence>
<dbReference type="AlphaFoldDB" id="A0A7K9J4X0"/>
<name>A0A7K9J4X0_9CORV</name>
<evidence type="ECO:0000313" key="5">
    <source>
        <dbReference type="Proteomes" id="UP000534930"/>
    </source>
</evidence>
<keyword evidence="2" id="KW-0479">Metal-binding</keyword>
<dbReference type="Proteomes" id="UP000534930">
    <property type="component" value="Unassembled WGS sequence"/>
</dbReference>
<dbReference type="EMBL" id="VWZQ01009945">
    <property type="protein sequence ID" value="NXH33299.1"/>
    <property type="molecule type" value="Genomic_DNA"/>
</dbReference>
<comment type="caution">
    <text evidence="4">The sequence shown here is derived from an EMBL/GenBank/DDBJ whole genome shotgun (WGS) entry which is preliminary data.</text>
</comment>
<feature type="non-terminal residue" evidence="4">
    <location>
        <position position="1"/>
    </location>
</feature>
<dbReference type="GO" id="GO:0008270">
    <property type="term" value="F:zinc ion binding"/>
    <property type="evidence" value="ECO:0007669"/>
    <property type="project" value="UniProtKB-KW"/>
</dbReference>
<feature type="non-terminal residue" evidence="4">
    <location>
        <position position="74"/>
    </location>
</feature>
<keyword evidence="5" id="KW-1185">Reference proteome</keyword>